<dbReference type="EMBL" id="CP033433">
    <property type="protein sequence ID" value="AYQ73708.1"/>
    <property type="molecule type" value="Genomic_DNA"/>
</dbReference>
<proteinExistence type="inferred from homology"/>
<evidence type="ECO:0000256" key="2">
    <source>
        <dbReference type="ARBA" id="ARBA00022448"/>
    </source>
</evidence>
<evidence type="ECO:0000313" key="3">
    <source>
        <dbReference type="EMBL" id="AYQ73708.1"/>
    </source>
</evidence>
<dbReference type="AlphaFoldDB" id="A0A3G3JZN5"/>
<dbReference type="InterPro" id="IPR006059">
    <property type="entry name" value="SBP"/>
</dbReference>
<gene>
    <name evidence="3" type="ORF">EAV92_14635</name>
</gene>
<dbReference type="Gene3D" id="3.40.190.10">
    <property type="entry name" value="Periplasmic binding protein-like II"/>
    <property type="match status" value="2"/>
</dbReference>
<dbReference type="PANTHER" id="PTHR43649:SF29">
    <property type="entry name" value="OSMOPROTECTIVE COMPOUNDS-BINDING PROTEIN GGTB"/>
    <property type="match status" value="1"/>
</dbReference>
<reference evidence="3 4" key="1">
    <citation type="submission" date="2018-10" db="EMBL/GenBank/DDBJ databases">
        <title>Genome Sequence of Cohnella sp.</title>
        <authorList>
            <person name="Srinivasan S."/>
            <person name="Kim M.K."/>
        </authorList>
    </citation>
    <scope>NUCLEOTIDE SEQUENCE [LARGE SCALE GENOMIC DNA]</scope>
    <source>
        <strain evidence="3 4">18JY8-7</strain>
    </source>
</reference>
<dbReference type="SUPFAM" id="SSF53850">
    <property type="entry name" value="Periplasmic binding protein-like II"/>
    <property type="match status" value="1"/>
</dbReference>
<protein>
    <submittedName>
        <fullName evidence="3">Extracellular solute-binding protein</fullName>
    </submittedName>
</protein>
<dbReference type="KEGG" id="coh:EAV92_14635"/>
<dbReference type="PANTHER" id="PTHR43649">
    <property type="entry name" value="ARABINOSE-BINDING PROTEIN-RELATED"/>
    <property type="match status" value="1"/>
</dbReference>
<dbReference type="InterPro" id="IPR050490">
    <property type="entry name" value="Bact_solute-bd_prot1"/>
</dbReference>
<accession>A0A3G3JZN5</accession>
<sequence length="450" mass="49891">MMDGFCGYNGTMRNNAIMRGLRGWIAVCAIGMLLASCTDVNNEANAPNPLPKTTIVYLSASSEDQGSSRIIGELAKEYGRDHPEIEYRFEGVQDVDITGKIQLLAASNDLPAMFNYQSGKPLLDMIRSGAVLNLEDTFKQLGLYAKLNPVSVRMLKAYVNDEGLYALPLEMNIEGFWYNKKIFSRFGLKEPKTWGEMLDAAETLQKAGIQPFAVSGKAKWPITRLINAYVIRKLGPDAMERVDRGELDLTSPGFIEAADTVQKMGLKGYFGPNVNGVGIGTSFSQFVQGKAAMFYSGSWSVRDFNNPAVNAIGAENTGFFSIPLVDGGVGTLDEYPVNAGLTTSFSKEAYNADVAAWMKYVFERYGDRAMTEMGMVTGFRVERMPAEVPPITRMVQDRLDHLKRGALWFEARFDARTQSLAWDNAQLLVMRASFTPEEYMRQLKASLGKE</sequence>
<name>A0A3G3JZN5_9BACL</name>
<dbReference type="Pfam" id="PF01547">
    <property type="entry name" value="SBP_bac_1"/>
    <property type="match status" value="1"/>
</dbReference>
<dbReference type="Proteomes" id="UP000269097">
    <property type="component" value="Chromosome"/>
</dbReference>
<keyword evidence="4" id="KW-1185">Reference proteome</keyword>
<keyword evidence="2" id="KW-0813">Transport</keyword>
<comment type="similarity">
    <text evidence="1">Belongs to the bacterial solute-binding protein 1 family.</text>
</comment>
<evidence type="ECO:0000256" key="1">
    <source>
        <dbReference type="ARBA" id="ARBA00008520"/>
    </source>
</evidence>
<organism evidence="3 4">
    <name type="scientific">Cohnella candidum</name>
    <dbReference type="NCBI Taxonomy" id="2674991"/>
    <lineage>
        <taxon>Bacteria</taxon>
        <taxon>Bacillati</taxon>
        <taxon>Bacillota</taxon>
        <taxon>Bacilli</taxon>
        <taxon>Bacillales</taxon>
        <taxon>Paenibacillaceae</taxon>
        <taxon>Cohnella</taxon>
    </lineage>
</organism>
<evidence type="ECO:0000313" key="4">
    <source>
        <dbReference type="Proteomes" id="UP000269097"/>
    </source>
</evidence>